<reference evidence="1 2" key="1">
    <citation type="submission" date="2015-06" db="EMBL/GenBank/DDBJ databases">
        <title>Draft genome sequence of the purine-degrading Clostridium cylindrosporum HC-1 (DSM 605).</title>
        <authorList>
            <person name="Poehlein A."/>
            <person name="Schiel-Bengelsdorf B."/>
            <person name="Bengelsdorf F."/>
            <person name="Daniel R."/>
            <person name="Duerre P."/>
        </authorList>
    </citation>
    <scope>NUCLEOTIDE SEQUENCE [LARGE SCALE GENOMIC DNA]</scope>
    <source>
        <strain evidence="1 2">DSM 605</strain>
    </source>
</reference>
<protein>
    <submittedName>
        <fullName evidence="1">GatB/YqeY domain-containing protein</fullName>
    </submittedName>
</protein>
<dbReference type="InterPro" id="IPR023168">
    <property type="entry name" value="GatB_Yqey_C_2"/>
</dbReference>
<dbReference type="Pfam" id="PF09424">
    <property type="entry name" value="YqeY"/>
    <property type="match status" value="1"/>
</dbReference>
<organism evidence="1 2">
    <name type="scientific">Clostridium cylindrosporum DSM 605</name>
    <dbReference type="NCBI Taxonomy" id="1121307"/>
    <lineage>
        <taxon>Bacteria</taxon>
        <taxon>Bacillati</taxon>
        <taxon>Bacillota</taxon>
        <taxon>Clostridia</taxon>
        <taxon>Eubacteriales</taxon>
        <taxon>Clostridiaceae</taxon>
        <taxon>Clostridium</taxon>
    </lineage>
</organism>
<dbReference type="InterPro" id="IPR003789">
    <property type="entry name" value="Asn/Gln_tRNA_amidoTrase-B-like"/>
</dbReference>
<name>A0A0J8DBF9_CLOCY</name>
<gene>
    <name evidence="1" type="ORF">CLCY_2c04110</name>
</gene>
<accession>A0A0J8DBF9</accession>
<dbReference type="RefSeq" id="WP_048571066.1">
    <property type="nucleotide sequence ID" value="NZ_LFVU01000027.1"/>
</dbReference>
<comment type="caution">
    <text evidence="1">The sequence shown here is derived from an EMBL/GenBank/DDBJ whole genome shotgun (WGS) entry which is preliminary data.</text>
</comment>
<sequence>MSLKDELQNDWKAALKARESFKASVLNMAKAAILNEEKNNKGSSLDDEQIITVLSKEVKMRRDAIIEFEKGNRQDLVNSTNQEIEILLGYLPQQLTENEITEIVTNAVKDVDAKDMKDMGKVMSIVNPKTKGRADGKLVSQIVKNCLSK</sequence>
<dbReference type="Proteomes" id="UP000036756">
    <property type="component" value="Unassembled WGS sequence"/>
</dbReference>
<dbReference type="PATRIC" id="fig|1121307.3.peg.1269"/>
<dbReference type="PANTHER" id="PTHR28055:SF1">
    <property type="entry name" value="ALTERED INHERITANCE OF MITOCHONDRIA PROTEIN 41, MITOCHONDRIAL"/>
    <property type="match status" value="1"/>
</dbReference>
<evidence type="ECO:0000313" key="2">
    <source>
        <dbReference type="Proteomes" id="UP000036756"/>
    </source>
</evidence>
<dbReference type="InterPro" id="IPR019004">
    <property type="entry name" value="YqeY/Aim41"/>
</dbReference>
<dbReference type="AlphaFoldDB" id="A0A0J8DBF9"/>
<dbReference type="STRING" id="1121307.CLCY_2c04110"/>
<dbReference type="Gene3D" id="1.10.10.410">
    <property type="match status" value="1"/>
</dbReference>
<dbReference type="InterPro" id="IPR042184">
    <property type="entry name" value="YqeY/Aim41_N"/>
</dbReference>
<dbReference type="GO" id="GO:0016884">
    <property type="term" value="F:carbon-nitrogen ligase activity, with glutamine as amido-N-donor"/>
    <property type="evidence" value="ECO:0007669"/>
    <property type="project" value="InterPro"/>
</dbReference>
<dbReference type="PANTHER" id="PTHR28055">
    <property type="entry name" value="ALTERED INHERITANCE OF MITOCHONDRIA PROTEIN 41, MITOCHONDRIAL"/>
    <property type="match status" value="1"/>
</dbReference>
<keyword evidence="2" id="KW-1185">Reference proteome</keyword>
<evidence type="ECO:0000313" key="1">
    <source>
        <dbReference type="EMBL" id="KMT21649.1"/>
    </source>
</evidence>
<dbReference type="SUPFAM" id="SSF89095">
    <property type="entry name" value="GatB/YqeY motif"/>
    <property type="match status" value="1"/>
</dbReference>
<dbReference type="EMBL" id="LFVU01000027">
    <property type="protein sequence ID" value="KMT21649.1"/>
    <property type="molecule type" value="Genomic_DNA"/>
</dbReference>
<dbReference type="OrthoDB" id="9794041at2"/>
<dbReference type="Gene3D" id="1.10.1510.10">
    <property type="entry name" value="Uncharacterised protein YqeY/AIM41 PF09424, N-terminal domain"/>
    <property type="match status" value="1"/>
</dbReference>
<proteinExistence type="predicted"/>